<name>A0A2A3ZSM2_BREAU</name>
<dbReference type="RefSeq" id="WP_096145989.1">
    <property type="nucleotide sequence ID" value="NZ_NRHA01000008.1"/>
</dbReference>
<keyword evidence="3 8" id="KW-0349">Heme</keyword>
<keyword evidence="6 9" id="KW-0408">Iron</keyword>
<gene>
    <name evidence="10" type="ORF">CIK59_05785</name>
</gene>
<dbReference type="PROSITE" id="PS00593">
    <property type="entry name" value="HEME_OXYGENASE"/>
    <property type="match status" value="1"/>
</dbReference>
<keyword evidence="5" id="KW-0560">Oxidoreductase</keyword>
<evidence type="ECO:0000256" key="1">
    <source>
        <dbReference type="ARBA" id="ARBA00006134"/>
    </source>
</evidence>
<feature type="binding site" evidence="8">
    <location>
        <position position="135"/>
    </location>
    <ligand>
        <name>heme b</name>
        <dbReference type="ChEBI" id="CHEBI:60344"/>
    </ligand>
</feature>
<dbReference type="InterPro" id="IPR018207">
    <property type="entry name" value="Haem_oxygenase_CS"/>
</dbReference>
<dbReference type="GO" id="GO:0006788">
    <property type="term" value="P:heme oxidation"/>
    <property type="evidence" value="ECO:0007669"/>
    <property type="project" value="InterPro"/>
</dbReference>
<evidence type="ECO:0000256" key="9">
    <source>
        <dbReference type="PIRSR" id="PIRSR000343-2"/>
    </source>
</evidence>
<dbReference type="InterPro" id="IPR002051">
    <property type="entry name" value="Haem_Oase"/>
</dbReference>
<dbReference type="InterPro" id="IPR016084">
    <property type="entry name" value="Haem_Oase-like_multi-hlx"/>
</dbReference>
<dbReference type="InterPro" id="IPR016053">
    <property type="entry name" value="Haem_Oase-like"/>
</dbReference>
<comment type="caution">
    <text evidence="10">The sequence shown here is derived from an EMBL/GenBank/DDBJ whole genome shotgun (WGS) entry which is preliminary data.</text>
</comment>
<dbReference type="EMBL" id="NRHA01000008">
    <property type="protein sequence ID" value="PCC54527.1"/>
    <property type="molecule type" value="Genomic_DNA"/>
</dbReference>
<dbReference type="CDD" id="cd19165">
    <property type="entry name" value="HemeO"/>
    <property type="match status" value="1"/>
</dbReference>
<evidence type="ECO:0000256" key="4">
    <source>
        <dbReference type="ARBA" id="ARBA00022723"/>
    </source>
</evidence>
<evidence type="ECO:0000256" key="8">
    <source>
        <dbReference type="PIRSR" id="PIRSR000343-1"/>
    </source>
</evidence>
<dbReference type="PRINTS" id="PR00088">
    <property type="entry name" value="HAEMOXYGNASE"/>
</dbReference>
<feature type="binding site" evidence="8">
    <location>
        <position position="182"/>
    </location>
    <ligand>
        <name>heme b</name>
        <dbReference type="ChEBI" id="CHEBI:60344"/>
    </ligand>
</feature>
<dbReference type="AlphaFoldDB" id="A0A2A3ZSM2"/>
<dbReference type="SUPFAM" id="SSF48613">
    <property type="entry name" value="Heme oxygenase-like"/>
    <property type="match status" value="1"/>
</dbReference>
<organism evidence="10 11">
    <name type="scientific">Brevibacterium aurantiacum</name>
    <dbReference type="NCBI Taxonomy" id="273384"/>
    <lineage>
        <taxon>Bacteria</taxon>
        <taxon>Bacillati</taxon>
        <taxon>Actinomycetota</taxon>
        <taxon>Actinomycetes</taxon>
        <taxon>Micrococcales</taxon>
        <taxon>Brevibacteriaceae</taxon>
        <taxon>Brevibacterium</taxon>
    </lineage>
</organism>
<dbReference type="PIRSF" id="PIRSF000343">
    <property type="entry name" value="Haem_Oase"/>
    <property type="match status" value="1"/>
</dbReference>
<evidence type="ECO:0000313" key="10">
    <source>
        <dbReference type="EMBL" id="PCC54527.1"/>
    </source>
</evidence>
<evidence type="ECO:0000256" key="5">
    <source>
        <dbReference type="ARBA" id="ARBA00023002"/>
    </source>
</evidence>
<dbReference type="Proteomes" id="UP000217881">
    <property type="component" value="Unassembled WGS sequence"/>
</dbReference>
<dbReference type="GO" id="GO:0046872">
    <property type="term" value="F:metal ion binding"/>
    <property type="evidence" value="ECO:0007669"/>
    <property type="project" value="UniProtKB-KW"/>
</dbReference>
<dbReference type="GO" id="GO:0004392">
    <property type="term" value="F:heme oxygenase (decyclizing) activity"/>
    <property type="evidence" value="ECO:0007669"/>
    <property type="project" value="UniProtKB-EC"/>
</dbReference>
<evidence type="ECO:0000256" key="7">
    <source>
        <dbReference type="ARBA" id="ARBA00048328"/>
    </source>
</evidence>
<feature type="binding site" evidence="8">
    <location>
        <position position="10"/>
    </location>
    <ligand>
        <name>heme b</name>
        <dbReference type="ChEBI" id="CHEBI:60344"/>
    </ligand>
</feature>
<protein>
    <recommendedName>
        <fullName evidence="2">heme oxygenase (biliverdin-producing)</fullName>
        <ecNumber evidence="2">1.14.14.18</ecNumber>
    </recommendedName>
</protein>
<feature type="binding site" description="axial binding residue" evidence="9">
    <location>
        <position position="17"/>
    </location>
    <ligand>
        <name>heme b</name>
        <dbReference type="ChEBI" id="CHEBI:60344"/>
    </ligand>
    <ligandPart>
        <name>Fe</name>
        <dbReference type="ChEBI" id="CHEBI:18248"/>
    </ligandPart>
</feature>
<evidence type="ECO:0000256" key="3">
    <source>
        <dbReference type="ARBA" id="ARBA00022617"/>
    </source>
</evidence>
<evidence type="ECO:0000256" key="2">
    <source>
        <dbReference type="ARBA" id="ARBA00012360"/>
    </source>
</evidence>
<keyword evidence="4 9" id="KW-0479">Metal-binding</keyword>
<accession>A0A2A3ZSM2</accession>
<evidence type="ECO:0000313" key="11">
    <source>
        <dbReference type="Proteomes" id="UP000217881"/>
    </source>
</evidence>
<dbReference type="PANTHER" id="PTHR10720:SF0">
    <property type="entry name" value="HEME OXYGENASE"/>
    <property type="match status" value="1"/>
</dbReference>
<dbReference type="Gene3D" id="1.20.910.10">
    <property type="entry name" value="Heme oxygenase-like"/>
    <property type="match status" value="1"/>
</dbReference>
<sequence length="236" mass="25861">MTEPFSARLKASTATIHDEVEHTSFMVDLMEGRLDVRAYSLLLRQYALIYAALETKTQEFADDPIVAPFYDSALFRTQRIHSDLEKLGSTIAGQRPDATSPNLGESGSMVMASAEDYADHLNRLTRPEQLIAHHYTRYLGDLSGGQAIGALMGRHYSVPAEALTMWDFAEVGKTKPYKDAYRGRLDEIAATGGDEQLVIDETMTAFVLNGRLLAELSSAVEAPAVTTVNSQRGEAG</sequence>
<comment type="catalytic activity">
    <reaction evidence="7">
        <text>heme b + 3 reduced [NADPH--hemoprotein reductase] + 3 O2 = biliverdin IXalpha + CO + Fe(2+) + 3 oxidized [NADPH--hemoprotein reductase] + 3 H2O + H(+)</text>
        <dbReference type="Rhea" id="RHEA:21764"/>
        <dbReference type="Rhea" id="RHEA-COMP:11964"/>
        <dbReference type="Rhea" id="RHEA-COMP:11965"/>
        <dbReference type="ChEBI" id="CHEBI:15377"/>
        <dbReference type="ChEBI" id="CHEBI:15378"/>
        <dbReference type="ChEBI" id="CHEBI:15379"/>
        <dbReference type="ChEBI" id="CHEBI:17245"/>
        <dbReference type="ChEBI" id="CHEBI:29033"/>
        <dbReference type="ChEBI" id="CHEBI:57618"/>
        <dbReference type="ChEBI" id="CHEBI:57991"/>
        <dbReference type="ChEBI" id="CHEBI:58210"/>
        <dbReference type="ChEBI" id="CHEBI:60344"/>
        <dbReference type="EC" id="1.14.14.18"/>
    </reaction>
</comment>
<reference evidence="10 11" key="1">
    <citation type="journal article" date="2017" name="Elife">
        <title>Extensive horizontal gene transfer in cheese-associated bacteria.</title>
        <authorList>
            <person name="Bonham K.S."/>
            <person name="Wolfe B.E."/>
            <person name="Dutton R.J."/>
        </authorList>
    </citation>
    <scope>NUCLEOTIDE SEQUENCE [LARGE SCALE GENOMIC DNA]</scope>
    <source>
        <strain evidence="10 11">738_8</strain>
    </source>
</reference>
<evidence type="ECO:0000256" key="6">
    <source>
        <dbReference type="ARBA" id="ARBA00023004"/>
    </source>
</evidence>
<dbReference type="Pfam" id="PF01126">
    <property type="entry name" value="Heme_oxygenase"/>
    <property type="match status" value="1"/>
</dbReference>
<proteinExistence type="inferred from homology"/>
<dbReference type="EC" id="1.14.14.18" evidence="2"/>
<dbReference type="PANTHER" id="PTHR10720">
    <property type="entry name" value="HEME OXYGENASE"/>
    <property type="match status" value="1"/>
</dbReference>
<comment type="similarity">
    <text evidence="1">Belongs to the heme oxygenase family.</text>
</comment>